<dbReference type="EMBL" id="JASMQC010000004">
    <property type="protein sequence ID" value="KAK1945621.1"/>
    <property type="molecule type" value="Genomic_DNA"/>
</dbReference>
<protein>
    <submittedName>
        <fullName evidence="3">Formin-like protein 5</fullName>
    </submittedName>
</protein>
<name>A0AAD9LR95_9STRA</name>
<dbReference type="InterPro" id="IPR051144">
    <property type="entry name" value="Formin_homology_domain"/>
</dbReference>
<accession>A0AAD9LR95</accession>
<dbReference type="Pfam" id="PF02181">
    <property type="entry name" value="FH2"/>
    <property type="match status" value="1"/>
</dbReference>
<sequence>MFGDSLKPTREWRDSSPEAEQKEASLRPLQDTRDCHNADSTSDVEDPLECYRKMLKMGVPRPAVENRMRKDGINPASLDGPIQNDIEPEATPVNTVAVPTTRRRKWHLAEVPKADRAPPPFNGSIWTRANEDNAYQRVSAASQAHIRSLFVRDIDNPVEKSCESVPVTSNAELIQRILTTKKDKVRIMTGNKAVTLELSLQHITKPFDVVAKDVNILTAMYLQDTNIKTIMSMWPNKAEQDALDAYSEDFKELGRCEQFLVKIRAVPMVKEKLQCLLLKMEIASRAEHIKQSMELVTRALNQICANSKFTKVMRLLRDFANLVNEEFVANYKSRFSLESLLKMNHTKAFDMNTTTIFDGFLDILRTEQDGALVNFYEEINLVMQCKSVSVSGLTSEMNQLHEGYQLVTHIVKASSNAPGEEAELAEMAFKQFADEIGDRLRGVQAGFDNMEKSHRQFVSWFEENPTVPLDHHLKAIAQFASDAKDRFAVLNWPASRM</sequence>
<feature type="region of interest" description="Disordered" evidence="1">
    <location>
        <begin position="1"/>
        <end position="44"/>
    </location>
</feature>
<gene>
    <name evidence="3" type="ORF">P3T76_002669</name>
</gene>
<dbReference type="InterPro" id="IPR019309">
    <property type="entry name" value="WASHC3"/>
</dbReference>
<evidence type="ECO:0000256" key="1">
    <source>
        <dbReference type="SAM" id="MobiDB-lite"/>
    </source>
</evidence>
<dbReference type="Proteomes" id="UP001259832">
    <property type="component" value="Unassembled WGS sequence"/>
</dbReference>
<dbReference type="GO" id="GO:0071203">
    <property type="term" value="C:WASH complex"/>
    <property type="evidence" value="ECO:0007669"/>
    <property type="project" value="InterPro"/>
</dbReference>
<evidence type="ECO:0000259" key="2">
    <source>
        <dbReference type="PROSITE" id="PS51444"/>
    </source>
</evidence>
<evidence type="ECO:0000313" key="3">
    <source>
        <dbReference type="EMBL" id="KAK1945621.1"/>
    </source>
</evidence>
<keyword evidence="4" id="KW-1185">Reference proteome</keyword>
<dbReference type="Gene3D" id="1.20.58.2220">
    <property type="entry name" value="Formin, FH2 domain"/>
    <property type="match status" value="1"/>
</dbReference>
<dbReference type="InterPro" id="IPR015425">
    <property type="entry name" value="FH2_Formin"/>
</dbReference>
<dbReference type="SMART" id="SM00498">
    <property type="entry name" value="FH2"/>
    <property type="match status" value="1"/>
</dbReference>
<evidence type="ECO:0000313" key="4">
    <source>
        <dbReference type="Proteomes" id="UP001259832"/>
    </source>
</evidence>
<dbReference type="SUPFAM" id="SSF101447">
    <property type="entry name" value="Formin homology 2 domain (FH2 domain)"/>
    <property type="match status" value="1"/>
</dbReference>
<feature type="compositionally biased region" description="Basic and acidic residues" evidence="1">
    <location>
        <begin position="7"/>
        <end position="37"/>
    </location>
</feature>
<dbReference type="PANTHER" id="PTHR45733:SF8">
    <property type="entry name" value="FORMIN-J"/>
    <property type="match status" value="1"/>
</dbReference>
<reference evidence="3" key="1">
    <citation type="submission" date="2023-08" db="EMBL/GenBank/DDBJ databases">
        <title>Reference Genome Resource for the Citrus Pathogen Phytophthora citrophthora.</title>
        <authorList>
            <person name="Moller H."/>
            <person name="Coetzee B."/>
            <person name="Rose L.J."/>
            <person name="Van Niekerk J.M."/>
        </authorList>
    </citation>
    <scope>NUCLEOTIDE SEQUENCE</scope>
    <source>
        <strain evidence="3">STE-U-9442</strain>
    </source>
</reference>
<feature type="domain" description="FH2" evidence="2">
    <location>
        <begin position="93"/>
        <end position="497"/>
    </location>
</feature>
<organism evidence="3 4">
    <name type="scientific">Phytophthora citrophthora</name>
    <dbReference type="NCBI Taxonomy" id="4793"/>
    <lineage>
        <taxon>Eukaryota</taxon>
        <taxon>Sar</taxon>
        <taxon>Stramenopiles</taxon>
        <taxon>Oomycota</taxon>
        <taxon>Peronosporomycetes</taxon>
        <taxon>Peronosporales</taxon>
        <taxon>Peronosporaceae</taxon>
        <taxon>Phytophthora</taxon>
    </lineage>
</organism>
<dbReference type="AlphaFoldDB" id="A0AAD9LR95"/>
<dbReference type="PANTHER" id="PTHR45733">
    <property type="entry name" value="FORMIN-J"/>
    <property type="match status" value="1"/>
</dbReference>
<dbReference type="PROSITE" id="PS51444">
    <property type="entry name" value="FH2"/>
    <property type="match status" value="1"/>
</dbReference>
<proteinExistence type="predicted"/>
<dbReference type="InterPro" id="IPR042201">
    <property type="entry name" value="FH2_Formin_sf"/>
</dbReference>
<comment type="caution">
    <text evidence="3">The sequence shown here is derived from an EMBL/GenBank/DDBJ whole genome shotgun (WGS) entry which is preliminary data.</text>
</comment>
<dbReference type="Pfam" id="PF10152">
    <property type="entry name" value="CCDC53"/>
    <property type="match status" value="1"/>
</dbReference>